<gene>
    <name evidence="1" type="ORF">PJ311_06125</name>
</gene>
<protein>
    <submittedName>
        <fullName evidence="1">DUF5082 domain-containing protein</fullName>
    </submittedName>
</protein>
<organism evidence="1 2">
    <name type="scientific">Bacillus changyiensis</name>
    <dbReference type="NCBI Taxonomy" id="3004103"/>
    <lineage>
        <taxon>Bacteria</taxon>
        <taxon>Bacillati</taxon>
        <taxon>Bacillota</taxon>
        <taxon>Bacilli</taxon>
        <taxon>Bacillales</taxon>
        <taxon>Bacillaceae</taxon>
        <taxon>Bacillus</taxon>
    </lineage>
</organism>
<dbReference type="EMBL" id="JAQKAB010000003">
    <property type="protein sequence ID" value="MDA7026190.1"/>
    <property type="molecule type" value="Genomic_DNA"/>
</dbReference>
<keyword evidence="2" id="KW-1185">Reference proteome</keyword>
<dbReference type="SUPFAM" id="SSF140453">
    <property type="entry name" value="EsxAB dimer-like"/>
    <property type="match status" value="1"/>
</dbReference>
<dbReference type="InterPro" id="IPR036689">
    <property type="entry name" value="ESAT-6-like_sf"/>
</dbReference>
<accession>A0ABT4X1P1</accession>
<dbReference type="RefSeq" id="WP_271340029.1">
    <property type="nucleotide sequence ID" value="NZ_JAQKAB010000003.1"/>
</dbReference>
<sequence>MNDDGKTFEREFKGKTYDEDIQSLEHYIRDLSDVMTELRHESSTILKAHQLYMNEWQGLARQMYDALLDDLDDAEYRVYDSLRTVKQQATEEIKRLRLKAEELI</sequence>
<proteinExistence type="predicted"/>
<dbReference type="Proteomes" id="UP001211894">
    <property type="component" value="Unassembled WGS sequence"/>
</dbReference>
<reference evidence="1 2" key="1">
    <citation type="submission" date="2023-01" db="EMBL/GenBank/DDBJ databases">
        <title>Bacillus changyiensis sp. nov., isolated from a coastal deposit.</title>
        <authorList>
            <person name="Xiao G."/>
            <person name="Lai Q."/>
            <person name="Hu Z."/>
            <person name="Shao Z."/>
        </authorList>
    </citation>
    <scope>NUCLEOTIDE SEQUENCE [LARGE SCALE GENOMIC DNA]</scope>
    <source>
        <strain evidence="1 2">CLL-7-23</strain>
    </source>
</reference>
<name>A0ABT4X1P1_9BACI</name>
<evidence type="ECO:0000313" key="1">
    <source>
        <dbReference type="EMBL" id="MDA7026190.1"/>
    </source>
</evidence>
<comment type="caution">
    <text evidence="1">The sequence shown here is derived from an EMBL/GenBank/DDBJ whole genome shotgun (WGS) entry which is preliminary data.</text>
</comment>
<evidence type="ECO:0000313" key="2">
    <source>
        <dbReference type="Proteomes" id="UP001211894"/>
    </source>
</evidence>